<protein>
    <submittedName>
        <fullName evidence="1">Uncharacterized protein</fullName>
    </submittedName>
</protein>
<organism evidence="1 2">
    <name type="scientific">Granulicella arctica</name>
    <dbReference type="NCBI Taxonomy" id="940613"/>
    <lineage>
        <taxon>Bacteria</taxon>
        <taxon>Pseudomonadati</taxon>
        <taxon>Acidobacteriota</taxon>
        <taxon>Terriglobia</taxon>
        <taxon>Terriglobales</taxon>
        <taxon>Acidobacteriaceae</taxon>
        <taxon>Granulicella</taxon>
    </lineage>
</organism>
<dbReference type="EMBL" id="JACCCW010000001">
    <property type="protein sequence ID" value="NYF78636.1"/>
    <property type="molecule type" value="Genomic_DNA"/>
</dbReference>
<reference evidence="1 2" key="1">
    <citation type="submission" date="2020-07" db="EMBL/GenBank/DDBJ databases">
        <title>Genomic Encyclopedia of Type Strains, Phase IV (KMG-V): Genome sequencing to study the core and pangenomes of soil and plant-associated prokaryotes.</title>
        <authorList>
            <person name="Whitman W."/>
        </authorList>
    </citation>
    <scope>NUCLEOTIDE SEQUENCE [LARGE SCALE GENOMIC DNA]</scope>
    <source>
        <strain evidence="1 2">X4EP2</strain>
    </source>
</reference>
<keyword evidence="2" id="KW-1185">Reference proteome</keyword>
<gene>
    <name evidence="1" type="ORF">HDF17_000923</name>
</gene>
<dbReference type="AlphaFoldDB" id="A0A7Y9PGB7"/>
<name>A0A7Y9PGB7_9BACT</name>
<evidence type="ECO:0000313" key="2">
    <source>
        <dbReference type="Proteomes" id="UP000589520"/>
    </source>
</evidence>
<dbReference type="Proteomes" id="UP000589520">
    <property type="component" value="Unassembled WGS sequence"/>
</dbReference>
<accession>A0A7Y9PGB7</accession>
<proteinExistence type="predicted"/>
<comment type="caution">
    <text evidence="1">The sequence shown here is derived from an EMBL/GenBank/DDBJ whole genome shotgun (WGS) entry which is preliminary data.</text>
</comment>
<evidence type="ECO:0000313" key="1">
    <source>
        <dbReference type="EMBL" id="NYF78636.1"/>
    </source>
</evidence>
<sequence length="46" mass="5023">MGTQNPLTPTIQPHQVPHLRDSLIVAKVGIVRSTTALLHTHQKLSS</sequence>